<dbReference type="Proteomes" id="UP000316778">
    <property type="component" value="Unassembled WGS sequence"/>
</dbReference>
<comment type="caution">
    <text evidence="1">The sequence shown here is derived from an EMBL/GenBank/DDBJ whole genome shotgun (WGS) entry which is preliminary data.</text>
</comment>
<evidence type="ECO:0000313" key="1">
    <source>
        <dbReference type="EMBL" id="TWI89153.1"/>
    </source>
</evidence>
<dbReference type="RefSeq" id="WP_145715258.1">
    <property type="nucleotide sequence ID" value="NZ_BAAAFY010000001.1"/>
</dbReference>
<keyword evidence="2" id="KW-1185">Reference proteome</keyword>
<name>A0A562T719_CHIJA</name>
<dbReference type="AlphaFoldDB" id="A0A562T719"/>
<sequence length="77" mass="8421">MEPITPERLIELGFSFLEANKYYRIAIGNTAFGVVLKGGTWMCSPIPMQFASLLSVSTIEDIDGIIFAGTGQHLVSR</sequence>
<evidence type="ECO:0000313" key="2">
    <source>
        <dbReference type="Proteomes" id="UP000316778"/>
    </source>
</evidence>
<protein>
    <submittedName>
        <fullName evidence="1">Uncharacterized protein</fullName>
    </submittedName>
</protein>
<reference evidence="1 2" key="1">
    <citation type="journal article" date="2013" name="Stand. Genomic Sci.">
        <title>Genomic Encyclopedia of Type Strains, Phase I: The one thousand microbial genomes (KMG-I) project.</title>
        <authorList>
            <person name="Kyrpides N.C."/>
            <person name="Woyke T."/>
            <person name="Eisen J.A."/>
            <person name="Garrity G."/>
            <person name="Lilburn T.G."/>
            <person name="Beck B.J."/>
            <person name="Whitman W.B."/>
            <person name="Hugenholtz P."/>
            <person name="Klenk H.P."/>
        </authorList>
    </citation>
    <scope>NUCLEOTIDE SEQUENCE [LARGE SCALE GENOMIC DNA]</scope>
    <source>
        <strain evidence="1 2">DSM 13484</strain>
    </source>
</reference>
<dbReference type="EMBL" id="VLLG01000003">
    <property type="protein sequence ID" value="TWI89153.1"/>
    <property type="molecule type" value="Genomic_DNA"/>
</dbReference>
<dbReference type="OrthoDB" id="674855at2"/>
<proteinExistence type="predicted"/>
<gene>
    <name evidence="1" type="ORF">LX66_3247</name>
</gene>
<accession>A0A562T719</accession>
<organism evidence="1 2">
    <name type="scientific">Chitinophaga japonensis</name>
    <name type="common">Flexibacter japonensis</name>
    <dbReference type="NCBI Taxonomy" id="104662"/>
    <lineage>
        <taxon>Bacteria</taxon>
        <taxon>Pseudomonadati</taxon>
        <taxon>Bacteroidota</taxon>
        <taxon>Chitinophagia</taxon>
        <taxon>Chitinophagales</taxon>
        <taxon>Chitinophagaceae</taxon>
        <taxon>Chitinophaga</taxon>
    </lineage>
</organism>